<dbReference type="AlphaFoldDB" id="A0A840VIR0"/>
<dbReference type="Gene3D" id="3.40.630.10">
    <property type="entry name" value="Zn peptidases"/>
    <property type="match status" value="1"/>
</dbReference>
<dbReference type="EMBL" id="JACHFD010000033">
    <property type="protein sequence ID" value="MBB5353740.1"/>
    <property type="molecule type" value="Genomic_DNA"/>
</dbReference>
<dbReference type="PANTHER" id="PTHR12283">
    <property type="entry name" value="GLUTAMINYL-PEPTIDE CYCLOTRANSFERASE"/>
    <property type="match status" value="1"/>
</dbReference>
<evidence type="ECO:0000259" key="3">
    <source>
        <dbReference type="Pfam" id="PF04389"/>
    </source>
</evidence>
<dbReference type="InterPro" id="IPR040234">
    <property type="entry name" value="QC/QCL"/>
</dbReference>
<protein>
    <recommendedName>
        <fullName evidence="3">Peptidase M28 domain-containing protein</fullName>
    </recommendedName>
</protein>
<dbReference type="Pfam" id="PF04389">
    <property type="entry name" value="Peptidase_M28"/>
    <property type="match status" value="1"/>
</dbReference>
<evidence type="ECO:0000313" key="4">
    <source>
        <dbReference type="EMBL" id="MBB5353740.1"/>
    </source>
</evidence>
<keyword evidence="5" id="KW-1185">Reference proteome</keyword>
<proteinExistence type="predicted"/>
<dbReference type="InterPro" id="IPR007484">
    <property type="entry name" value="Peptidase_M28"/>
</dbReference>
<evidence type="ECO:0000256" key="2">
    <source>
        <dbReference type="ARBA" id="ARBA00023315"/>
    </source>
</evidence>
<feature type="domain" description="Peptidase M28" evidence="3">
    <location>
        <begin position="114"/>
        <end position="308"/>
    </location>
</feature>
<organism evidence="4 5">
    <name type="scientific">Haloferula luteola</name>
    <dbReference type="NCBI Taxonomy" id="595692"/>
    <lineage>
        <taxon>Bacteria</taxon>
        <taxon>Pseudomonadati</taxon>
        <taxon>Verrucomicrobiota</taxon>
        <taxon>Verrucomicrobiia</taxon>
        <taxon>Verrucomicrobiales</taxon>
        <taxon>Verrucomicrobiaceae</taxon>
        <taxon>Haloferula</taxon>
    </lineage>
</organism>
<evidence type="ECO:0000313" key="5">
    <source>
        <dbReference type="Proteomes" id="UP000557717"/>
    </source>
</evidence>
<name>A0A840VIR0_9BACT</name>
<dbReference type="RefSeq" id="WP_184022054.1">
    <property type="nucleotide sequence ID" value="NZ_JACHFD010000033.1"/>
</dbReference>
<comment type="caution">
    <text evidence="4">The sequence shown here is derived from an EMBL/GenBank/DDBJ whole genome shotgun (WGS) entry which is preliminary data.</text>
</comment>
<accession>A0A840VIR0</accession>
<keyword evidence="2" id="KW-0012">Acyltransferase</keyword>
<dbReference type="SUPFAM" id="SSF53187">
    <property type="entry name" value="Zn-dependent exopeptidases"/>
    <property type="match status" value="1"/>
</dbReference>
<sequence>MRRLSPFLLLGSLLIGTQCRKQETPPAAPAPPHAAHATPKFAEAFSGDRAHQDVARLDAFGPRPPGSAGYGKALSYLESELANVGWKTHREPFQAKTPDGIVTFVNLTARHRSAATEPVSLPFLIGGHLDSKRMPFPFTGANDSGSSTGLMLEIARALSIDPASASQVELVFFDGEEAFGGSITPTDGLYGSKEFARQLRSRASLPRIGVVVDIVGDPHYPLFCNPDAPASFRTTALRLGKELGFPKGLTTAPGQIIDDHVPLQYVGLPCLHLIGDFTAMDYWHKEGDTLDKVQPQMLDKVGKLVLRFLATPGLLDDRQ</sequence>
<dbReference type="GO" id="GO:0008270">
    <property type="term" value="F:zinc ion binding"/>
    <property type="evidence" value="ECO:0007669"/>
    <property type="project" value="TreeGrafter"/>
</dbReference>
<gene>
    <name evidence="4" type="ORF">HNR46_004001</name>
</gene>
<reference evidence="4 5" key="1">
    <citation type="submission" date="2020-08" db="EMBL/GenBank/DDBJ databases">
        <title>Genomic Encyclopedia of Type Strains, Phase IV (KMG-IV): sequencing the most valuable type-strain genomes for metagenomic binning, comparative biology and taxonomic classification.</title>
        <authorList>
            <person name="Goeker M."/>
        </authorList>
    </citation>
    <scope>NUCLEOTIDE SEQUENCE [LARGE SCALE GENOMIC DNA]</scope>
    <source>
        <strain evidence="4 5">YC6886</strain>
    </source>
</reference>
<keyword evidence="1" id="KW-0808">Transferase</keyword>
<evidence type="ECO:0000256" key="1">
    <source>
        <dbReference type="ARBA" id="ARBA00022679"/>
    </source>
</evidence>
<dbReference type="GO" id="GO:0016603">
    <property type="term" value="F:glutaminyl-peptide cyclotransferase activity"/>
    <property type="evidence" value="ECO:0007669"/>
    <property type="project" value="TreeGrafter"/>
</dbReference>
<dbReference type="PANTHER" id="PTHR12283:SF6">
    <property type="entry name" value="GLUTAMINYL-PEPTIDE CYCLOTRANSFERASE-RELATED"/>
    <property type="match status" value="1"/>
</dbReference>
<dbReference type="Proteomes" id="UP000557717">
    <property type="component" value="Unassembled WGS sequence"/>
</dbReference>